<comment type="caution">
    <text evidence="2">The sequence shown here is derived from an EMBL/GenBank/DDBJ whole genome shotgun (WGS) entry which is preliminary data.</text>
</comment>
<dbReference type="Proteomes" id="UP000622547">
    <property type="component" value="Unassembled WGS sequence"/>
</dbReference>
<sequence length="56" mass="5793">MTPCGVLASDVEAHLPEHERAEPYQRGDIGRDGPPDRRTGPGLGAVGGAGTLDLRA</sequence>
<accession>A0A8J3U7A6</accession>
<reference evidence="2 3" key="1">
    <citation type="submission" date="2021-01" db="EMBL/GenBank/DDBJ databases">
        <title>Whole genome shotgun sequence of Planotetraspora phitsanulokensis NBRC 104273.</title>
        <authorList>
            <person name="Komaki H."/>
            <person name="Tamura T."/>
        </authorList>
    </citation>
    <scope>NUCLEOTIDE SEQUENCE [LARGE SCALE GENOMIC DNA]</scope>
    <source>
        <strain evidence="2 3">NBRC 104273</strain>
    </source>
</reference>
<name>A0A8J3U7A6_9ACTN</name>
<evidence type="ECO:0000256" key="1">
    <source>
        <dbReference type="SAM" id="MobiDB-lite"/>
    </source>
</evidence>
<feature type="compositionally biased region" description="Gly residues" evidence="1">
    <location>
        <begin position="41"/>
        <end position="50"/>
    </location>
</feature>
<dbReference type="EMBL" id="BOOP01000020">
    <property type="protein sequence ID" value="GII39392.1"/>
    <property type="molecule type" value="Genomic_DNA"/>
</dbReference>
<keyword evidence="3" id="KW-1185">Reference proteome</keyword>
<organism evidence="2 3">
    <name type="scientific">Planotetraspora phitsanulokensis</name>
    <dbReference type="NCBI Taxonomy" id="575192"/>
    <lineage>
        <taxon>Bacteria</taxon>
        <taxon>Bacillati</taxon>
        <taxon>Actinomycetota</taxon>
        <taxon>Actinomycetes</taxon>
        <taxon>Streptosporangiales</taxon>
        <taxon>Streptosporangiaceae</taxon>
        <taxon>Planotetraspora</taxon>
    </lineage>
</organism>
<dbReference type="AlphaFoldDB" id="A0A8J3U7A6"/>
<evidence type="ECO:0000313" key="2">
    <source>
        <dbReference type="EMBL" id="GII39392.1"/>
    </source>
</evidence>
<gene>
    <name evidence="2" type="ORF">Pph01_43950</name>
</gene>
<protein>
    <submittedName>
        <fullName evidence="2">Uncharacterized protein</fullName>
    </submittedName>
</protein>
<feature type="compositionally biased region" description="Basic and acidic residues" evidence="1">
    <location>
        <begin position="11"/>
        <end position="39"/>
    </location>
</feature>
<feature type="region of interest" description="Disordered" evidence="1">
    <location>
        <begin position="1"/>
        <end position="56"/>
    </location>
</feature>
<evidence type="ECO:0000313" key="3">
    <source>
        <dbReference type="Proteomes" id="UP000622547"/>
    </source>
</evidence>
<proteinExistence type="predicted"/>